<name>A0A0M9DH34_9BACI</name>
<dbReference type="EC" id="3.5.1.2" evidence="2"/>
<evidence type="ECO:0000256" key="1">
    <source>
        <dbReference type="ARBA" id="ARBA00011076"/>
    </source>
</evidence>
<dbReference type="PANTHER" id="PTHR12544:SF48">
    <property type="entry name" value="GLUTAMINASE 1"/>
    <property type="match status" value="1"/>
</dbReference>
<dbReference type="AlphaFoldDB" id="A0A0M9DH34"/>
<dbReference type="PANTHER" id="PTHR12544">
    <property type="entry name" value="GLUTAMINASE"/>
    <property type="match status" value="1"/>
</dbReference>
<sequence>MKQLHTPQFTPKWLAQAYEWETKQVEGYFPSHLPILEHLPSQYFEVSIAFSEQDIFSNRQYPQYFTIQSISKFFSLFYVLKQHGVNKVRQKVGITASSIAYNTKSATAFYVNGAILNPFINAGALTITSMIDGHSIPEKIRNIKLFIAQQFNVVTIIDEDVLSYERQHSEQNKDILHTLKMLDLLEDTIENTLESYLALCSLKMSTQDLAKIGYLFQQLIAYDATAQYAHKALLASGLYGDSPLSVNNQQIAAKSGISGSILSYNVSSCHQYPTFDKIGIGIYSPLLNNEGNSAKGIHFLKQLFS</sequence>
<protein>
    <recommendedName>
        <fullName evidence="2">glutaminase</fullName>
        <ecNumber evidence="2">3.5.1.2</ecNumber>
    </recommendedName>
</protein>
<dbReference type="OrthoDB" id="9788822at2"/>
<organism evidence="5 6">
    <name type="scientific">Lysinibacillus macroides</name>
    <dbReference type="NCBI Taxonomy" id="33935"/>
    <lineage>
        <taxon>Bacteria</taxon>
        <taxon>Bacillati</taxon>
        <taxon>Bacillota</taxon>
        <taxon>Bacilli</taxon>
        <taxon>Bacillales</taxon>
        <taxon>Bacillaceae</taxon>
        <taxon>Lysinibacillus</taxon>
    </lineage>
</organism>
<dbReference type="GO" id="GO:0006543">
    <property type="term" value="P:L-glutamine catabolic process"/>
    <property type="evidence" value="ECO:0007669"/>
    <property type="project" value="TreeGrafter"/>
</dbReference>
<dbReference type="EMBL" id="LGCI01000011">
    <property type="protein sequence ID" value="KOY80276.1"/>
    <property type="molecule type" value="Genomic_DNA"/>
</dbReference>
<dbReference type="InterPro" id="IPR015868">
    <property type="entry name" value="Glutaminase"/>
</dbReference>
<dbReference type="Gene3D" id="3.40.710.10">
    <property type="entry name" value="DD-peptidase/beta-lactamase superfamily"/>
    <property type="match status" value="1"/>
</dbReference>
<evidence type="ECO:0000313" key="6">
    <source>
        <dbReference type="Proteomes" id="UP000037977"/>
    </source>
</evidence>
<comment type="catalytic activity">
    <reaction evidence="4">
        <text>L-glutamine + H2O = L-glutamate + NH4(+)</text>
        <dbReference type="Rhea" id="RHEA:15889"/>
        <dbReference type="ChEBI" id="CHEBI:15377"/>
        <dbReference type="ChEBI" id="CHEBI:28938"/>
        <dbReference type="ChEBI" id="CHEBI:29985"/>
        <dbReference type="ChEBI" id="CHEBI:58359"/>
        <dbReference type="EC" id="3.5.1.2"/>
    </reaction>
</comment>
<comment type="caution">
    <text evidence="5">The sequence shown here is derived from an EMBL/GenBank/DDBJ whole genome shotgun (WGS) entry which is preliminary data.</text>
</comment>
<accession>A0A0M9DH34</accession>
<dbReference type="PATRIC" id="fig|33935.3.peg.4384"/>
<dbReference type="GO" id="GO:0006537">
    <property type="term" value="P:glutamate biosynthetic process"/>
    <property type="evidence" value="ECO:0007669"/>
    <property type="project" value="TreeGrafter"/>
</dbReference>
<dbReference type="Proteomes" id="UP000037977">
    <property type="component" value="Unassembled WGS sequence"/>
</dbReference>
<evidence type="ECO:0000256" key="3">
    <source>
        <dbReference type="ARBA" id="ARBA00022801"/>
    </source>
</evidence>
<evidence type="ECO:0000256" key="2">
    <source>
        <dbReference type="ARBA" id="ARBA00012918"/>
    </source>
</evidence>
<comment type="similarity">
    <text evidence="1">Belongs to the glutaminase family.</text>
</comment>
<keyword evidence="6" id="KW-1185">Reference proteome</keyword>
<dbReference type="RefSeq" id="WP_053996778.1">
    <property type="nucleotide sequence ID" value="NZ_CP065643.1"/>
</dbReference>
<reference evidence="5 6" key="1">
    <citation type="submission" date="2015-07" db="EMBL/GenBank/DDBJ databases">
        <title>Genome sequencing project for genomic taxonomy and phylogenomics of Bacillus-like bacteria.</title>
        <authorList>
            <person name="Liu B."/>
            <person name="Wang J."/>
            <person name="Zhu Y."/>
            <person name="Liu G."/>
            <person name="Chen Q."/>
            <person name="Chen Z."/>
            <person name="Che J."/>
            <person name="Ge C."/>
            <person name="Shi H."/>
            <person name="Pan Z."/>
            <person name="Liu X."/>
        </authorList>
    </citation>
    <scope>NUCLEOTIDE SEQUENCE [LARGE SCALE GENOMIC DNA]</scope>
    <source>
        <strain evidence="5 6">DSM 54</strain>
    </source>
</reference>
<dbReference type="GO" id="GO:0004359">
    <property type="term" value="F:glutaminase activity"/>
    <property type="evidence" value="ECO:0007669"/>
    <property type="project" value="UniProtKB-EC"/>
</dbReference>
<evidence type="ECO:0000313" key="5">
    <source>
        <dbReference type="EMBL" id="KOY80276.1"/>
    </source>
</evidence>
<dbReference type="InterPro" id="IPR012338">
    <property type="entry name" value="Beta-lactam/transpept-like"/>
</dbReference>
<dbReference type="Pfam" id="PF04960">
    <property type="entry name" value="Glutaminase"/>
    <property type="match status" value="1"/>
</dbReference>
<gene>
    <name evidence="5" type="ORF">ADM90_20725</name>
</gene>
<dbReference type="STRING" id="33935.ADM90_20725"/>
<evidence type="ECO:0000256" key="4">
    <source>
        <dbReference type="ARBA" id="ARBA00049534"/>
    </source>
</evidence>
<proteinExistence type="inferred from homology"/>
<keyword evidence="3" id="KW-0378">Hydrolase</keyword>
<dbReference type="SUPFAM" id="SSF56601">
    <property type="entry name" value="beta-lactamase/transpeptidase-like"/>
    <property type="match status" value="1"/>
</dbReference>